<dbReference type="Pfam" id="PF00350">
    <property type="entry name" value="Dynamin_N"/>
    <property type="match status" value="1"/>
</dbReference>
<feature type="region of interest" description="Disordered" evidence="1">
    <location>
        <begin position="302"/>
        <end position="330"/>
    </location>
</feature>
<dbReference type="GeneID" id="38776198"/>
<dbReference type="InterPro" id="IPR056024">
    <property type="entry name" value="DUF7605"/>
</dbReference>
<dbReference type="STRING" id="139825.A0A401GAW1"/>
<feature type="domain" description="DUF7605" evidence="3">
    <location>
        <begin position="953"/>
        <end position="1111"/>
    </location>
</feature>
<dbReference type="InterPro" id="IPR027417">
    <property type="entry name" value="P-loop_NTPase"/>
</dbReference>
<evidence type="ECO:0000313" key="4">
    <source>
        <dbReference type="EMBL" id="GBE79281.1"/>
    </source>
</evidence>
<dbReference type="AlphaFoldDB" id="A0A401GAW1"/>
<dbReference type="RefSeq" id="XP_027610194.1">
    <property type="nucleotide sequence ID" value="XM_027754393.1"/>
</dbReference>
<proteinExistence type="predicted"/>
<evidence type="ECO:0000259" key="2">
    <source>
        <dbReference type="Pfam" id="PF00350"/>
    </source>
</evidence>
<dbReference type="InterPro" id="IPR045063">
    <property type="entry name" value="Dynamin_N"/>
</dbReference>
<feature type="compositionally biased region" description="Polar residues" evidence="1">
    <location>
        <begin position="20"/>
        <end position="33"/>
    </location>
</feature>
<feature type="domain" description="Dynamin N-terminal" evidence="2">
    <location>
        <begin position="153"/>
        <end position="419"/>
    </location>
</feature>
<dbReference type="EMBL" id="BFAD01000002">
    <property type="protein sequence ID" value="GBE79281.1"/>
    <property type="molecule type" value="Genomic_DNA"/>
</dbReference>
<evidence type="ECO:0000313" key="5">
    <source>
        <dbReference type="Proteomes" id="UP000287166"/>
    </source>
</evidence>
<gene>
    <name evidence="4" type="ORF">SCP_0204790</name>
</gene>
<feature type="compositionally biased region" description="Acidic residues" evidence="1">
    <location>
        <begin position="633"/>
        <end position="665"/>
    </location>
</feature>
<evidence type="ECO:0000259" key="3">
    <source>
        <dbReference type="Pfam" id="PF24564"/>
    </source>
</evidence>
<feature type="region of interest" description="Disordered" evidence="1">
    <location>
        <begin position="1"/>
        <end position="86"/>
    </location>
</feature>
<dbReference type="Gene3D" id="3.40.50.300">
    <property type="entry name" value="P-loop containing nucleotide triphosphate hydrolases"/>
    <property type="match status" value="1"/>
</dbReference>
<dbReference type="PANTHER" id="PTHR36681">
    <property type="entry name" value="NUCLEAR GTPASE, GERMINAL CENTER-ASSOCIATED, TANDEM DUPLICATE 3"/>
    <property type="match status" value="1"/>
</dbReference>
<dbReference type="SUPFAM" id="SSF52540">
    <property type="entry name" value="P-loop containing nucleoside triphosphate hydrolases"/>
    <property type="match status" value="1"/>
</dbReference>
<dbReference type="Pfam" id="PF24564">
    <property type="entry name" value="DUF7605"/>
    <property type="match status" value="1"/>
</dbReference>
<name>A0A401GAW1_9APHY</name>
<feature type="compositionally biased region" description="Acidic residues" evidence="1">
    <location>
        <begin position="590"/>
        <end position="620"/>
    </location>
</feature>
<reference evidence="4 5" key="1">
    <citation type="journal article" date="2018" name="Sci. Rep.">
        <title>Genome sequence of the cauliflower mushroom Sparassis crispa (Hanabiratake) and its association with beneficial usage.</title>
        <authorList>
            <person name="Kiyama R."/>
            <person name="Furutani Y."/>
            <person name="Kawaguchi K."/>
            <person name="Nakanishi T."/>
        </authorList>
    </citation>
    <scope>NUCLEOTIDE SEQUENCE [LARGE SCALE GENOMIC DNA]</scope>
</reference>
<feature type="compositionally biased region" description="Polar residues" evidence="1">
    <location>
        <begin position="43"/>
        <end position="57"/>
    </location>
</feature>
<dbReference type="InParanoid" id="A0A401GAW1"/>
<feature type="compositionally biased region" description="Basic and acidic residues" evidence="1">
    <location>
        <begin position="559"/>
        <end position="580"/>
    </location>
</feature>
<dbReference type="OrthoDB" id="3598281at2759"/>
<dbReference type="Proteomes" id="UP000287166">
    <property type="component" value="Unassembled WGS sequence"/>
</dbReference>
<comment type="caution">
    <text evidence="4">The sequence shown here is derived from an EMBL/GenBank/DDBJ whole genome shotgun (WGS) entry which is preliminary data.</text>
</comment>
<evidence type="ECO:0000256" key="1">
    <source>
        <dbReference type="SAM" id="MobiDB-lite"/>
    </source>
</evidence>
<dbReference type="PANTHER" id="PTHR36681:SF3">
    <property type="entry name" value="NUCLEAR GTPASE, GERMINAL CENTER-ASSOCIATED, TANDEM DUPLICATE 3"/>
    <property type="match status" value="1"/>
</dbReference>
<organism evidence="4 5">
    <name type="scientific">Sparassis crispa</name>
    <dbReference type="NCBI Taxonomy" id="139825"/>
    <lineage>
        <taxon>Eukaryota</taxon>
        <taxon>Fungi</taxon>
        <taxon>Dikarya</taxon>
        <taxon>Basidiomycota</taxon>
        <taxon>Agaricomycotina</taxon>
        <taxon>Agaricomycetes</taxon>
        <taxon>Polyporales</taxon>
        <taxon>Sparassidaceae</taxon>
        <taxon>Sparassis</taxon>
    </lineage>
</organism>
<evidence type="ECO:0008006" key="6">
    <source>
        <dbReference type="Google" id="ProtNLM"/>
    </source>
</evidence>
<accession>A0A401GAW1</accession>
<sequence>MPFIKPEPQEQHALPLADSSAWQSNAGIDTRATTLVKPETRDSNQILSDACSTSPPLNSAPALPNVKPESAVPQNGGQGTVANPEPPRAFYKVYASPDDIQYVPEDALKEGLGMVERIKGNIKKLELGSKLRKDVWLREIESLQSQGAPTTMIAVCGATGAGKSSVLNAILDDNIVPTSGMRACTSVVTEIGYHTKRTIDANVSFLSETEWREELVVLQHDMVDEDGKVKRSTDMRTEAGVAWSKVHAVYPSIIPEQFVKMTIDQIISSDIKIKNILGTTKHITAKDPKTFGREIAKYIDSKDQKRGDKEKKSKEKKDTDKGKEKSLMDKIRAASGATHSTKYKDDLDGPALWPLIRGVGVRCQSPALSTGALLVDLPGVADSNAARNNIAKDYMKKCDCVWILAPITRAVDDKTARDLMGDAFKMQLMMGEWLHVPISRKVSLTYCAPLESLRRKFLSYDANAITFVASKCDDISCSEVIRALNLEDDPELVDIEEQISQCKDDTTEWKGKKADAEAAAKGIDTQLKEVRAYLAEYQEHLKALEEGRTFVPVLTAKSGKRETTSETPKKRKNTGGEKKGTSKKRKTSGDGEDGEDDLIVVDDADEDEEEDIMDVEDELVFSDSDSDKQSDDGKDDDDSSDNSDSESAEDSEEEQEDDDNEAEEVTVESLQAKIGEAKDAIKAGRLQLSEFRKQRKEASDMLATIKKKQLKAQREKNAFCSLKRSEFSRDVLKEDFRTGLKELDDAAAEQRDPDSFDPTVNLRNYDEIDLPVFTCSARDYVRLKGQVKGDGDSTCFSKVEDTGIPELQKWCHQLTVSSRERAARNFLTHLRTFANSVRTYVQGIGDVTVSDREAMREKWESIAADDSSALDHDDPAYGFLMDDELDMAFRGMYSLNEQATKVDRQGNAAGVAPRLTKDFETVVKSCVEELKACFREGLEEKCAAGAINAANVAIDTSDTFATSMHWATYRATLRRDGAWRRDLNVELSNPLTRNIASSWSKVFESDLFASFEKATLDAINKLLAEVEESAAIGLKERARGQAELCLEDARVALQKTLDVVRDTMNTQQKEASRSFAPEVQTQLREGYRDAMEERGIGSVARQKAVFRNFLASVRDHVFTDAASVLLKSLVGAADAVGEALNKSLAELAQKIEVSIAVLWEGPRDDPSQMKVRAQVVATMTEIMEQVQMWVDAGRNKTVDA</sequence>
<protein>
    <recommendedName>
        <fullName evidence="6">Nuclear GTPase SLIP-GC</fullName>
    </recommendedName>
</protein>
<keyword evidence="5" id="KW-1185">Reference proteome</keyword>
<feature type="region of interest" description="Disordered" evidence="1">
    <location>
        <begin position="555"/>
        <end position="665"/>
    </location>
</feature>